<feature type="region of interest" description="Disordered" evidence="1">
    <location>
        <begin position="1"/>
        <end position="101"/>
    </location>
</feature>
<reference evidence="2 3" key="2">
    <citation type="journal article" date="2017" name="Sci. Rep.">
        <title>Ant-infecting Ophiocordyceps genomes reveal a high diversity of potential behavioral manipulation genes and a possible major role for enterotoxins.</title>
        <authorList>
            <person name="de Bekker C."/>
            <person name="Ohm R.A."/>
            <person name="Evans H.C."/>
            <person name="Brachmann A."/>
            <person name="Hughes D.P."/>
        </authorList>
    </citation>
    <scope>NUCLEOTIDE SEQUENCE [LARGE SCALE GENOMIC DNA]</scope>
    <source>
        <strain evidence="2 3">SC16a</strain>
    </source>
</reference>
<organism evidence="2 3">
    <name type="scientific">Ophiocordyceps unilateralis</name>
    <name type="common">Zombie-ant fungus</name>
    <name type="synonym">Torrubia unilateralis</name>
    <dbReference type="NCBI Taxonomy" id="268505"/>
    <lineage>
        <taxon>Eukaryota</taxon>
        <taxon>Fungi</taxon>
        <taxon>Dikarya</taxon>
        <taxon>Ascomycota</taxon>
        <taxon>Pezizomycotina</taxon>
        <taxon>Sordariomycetes</taxon>
        <taxon>Hypocreomycetidae</taxon>
        <taxon>Hypocreales</taxon>
        <taxon>Ophiocordycipitaceae</taxon>
        <taxon>Ophiocordyceps</taxon>
    </lineage>
</organism>
<dbReference type="EMBL" id="LAZP02000053">
    <property type="protein sequence ID" value="PFH61826.1"/>
    <property type="molecule type" value="Genomic_DNA"/>
</dbReference>
<name>A0A2A9PLY9_OPHUN</name>
<dbReference type="AlphaFoldDB" id="A0A2A9PLY9"/>
<proteinExistence type="predicted"/>
<feature type="compositionally biased region" description="Polar residues" evidence="1">
    <location>
        <begin position="213"/>
        <end position="229"/>
    </location>
</feature>
<gene>
    <name evidence="2" type="ORF">XA68_16160</name>
</gene>
<dbReference type="Proteomes" id="UP000037136">
    <property type="component" value="Unassembled WGS sequence"/>
</dbReference>
<comment type="caution">
    <text evidence="2">The sequence shown here is derived from an EMBL/GenBank/DDBJ whole genome shotgun (WGS) entry which is preliminary data.</text>
</comment>
<evidence type="ECO:0000256" key="1">
    <source>
        <dbReference type="SAM" id="MobiDB-lite"/>
    </source>
</evidence>
<evidence type="ECO:0000313" key="2">
    <source>
        <dbReference type="EMBL" id="PFH61826.1"/>
    </source>
</evidence>
<dbReference type="STRING" id="268505.A0A2A9PLY9"/>
<accession>A0A2A9PLY9</accession>
<protein>
    <submittedName>
        <fullName evidence="2">Uncharacterized protein</fullName>
    </submittedName>
</protein>
<keyword evidence="3" id="KW-1185">Reference proteome</keyword>
<feature type="compositionally biased region" description="Low complexity" evidence="1">
    <location>
        <begin position="22"/>
        <end position="60"/>
    </location>
</feature>
<evidence type="ECO:0000313" key="3">
    <source>
        <dbReference type="Proteomes" id="UP000037136"/>
    </source>
</evidence>
<dbReference type="OrthoDB" id="5279705at2759"/>
<reference evidence="2 3" key="1">
    <citation type="journal article" date="2015" name="BMC Genomics">
        <title>Gene expression during zombie ant biting behavior reflects the complexity underlying fungal parasitic behavioral manipulation.</title>
        <authorList>
            <person name="de Bekker C."/>
            <person name="Ohm R.A."/>
            <person name="Loreto R.G."/>
            <person name="Sebastian A."/>
            <person name="Albert I."/>
            <person name="Merrow M."/>
            <person name="Brachmann A."/>
            <person name="Hughes D.P."/>
        </authorList>
    </citation>
    <scope>NUCLEOTIDE SEQUENCE [LARGE SCALE GENOMIC DNA]</scope>
    <source>
        <strain evidence="2 3">SC16a</strain>
    </source>
</reference>
<sequence>MMSLAPSPIFSTSRDHRPFVPSPLSSSPIRASSPPNGHHSSPPNVLASSPLSPLNSNSLPQRQVQSSPIRPPPPKFKYATRPTRPNPLLRSHEAGRQARQRNFLQKVRDKADEKAWQRRDIETQFLRNNWLANLGRLSYDAPSLTEADLVDAMTLQPDPPQLMEEDEDEMMNESCREQREIEAMAASFEEQQPASTSDDEYDEIFAELALQDKPSQNDPPTSSDQMDMT</sequence>
<feature type="region of interest" description="Disordered" evidence="1">
    <location>
        <begin position="186"/>
        <end position="229"/>
    </location>
</feature>